<accession>A0A810KYI8</accession>
<dbReference type="PANTHER" id="PTHR43784:SF2">
    <property type="entry name" value="GDSL-LIKE LIPASE_ACYLHYDROLASE, PUTATIVE (AFU_ORTHOLOGUE AFUA_2G00820)-RELATED"/>
    <property type="match status" value="1"/>
</dbReference>
<dbReference type="Pfam" id="PF13472">
    <property type="entry name" value="Lipase_GDSL_2"/>
    <property type="match status" value="1"/>
</dbReference>
<evidence type="ECO:0000313" key="3">
    <source>
        <dbReference type="Proteomes" id="UP000680750"/>
    </source>
</evidence>
<dbReference type="EMBL" id="AP023354">
    <property type="protein sequence ID" value="BCJ27088.1"/>
    <property type="molecule type" value="Genomic_DNA"/>
</dbReference>
<reference evidence="2" key="1">
    <citation type="submission" date="2020-08" db="EMBL/GenBank/DDBJ databases">
        <title>Whole genome shotgun sequence of Actinocatenispora sera NBRC 101916.</title>
        <authorList>
            <person name="Komaki H."/>
            <person name="Tamura T."/>
        </authorList>
    </citation>
    <scope>NUCLEOTIDE SEQUENCE</scope>
    <source>
        <strain evidence="2">NBRC 101916</strain>
    </source>
</reference>
<organism evidence="2 3">
    <name type="scientific">Actinocatenispora sera</name>
    <dbReference type="NCBI Taxonomy" id="390989"/>
    <lineage>
        <taxon>Bacteria</taxon>
        <taxon>Bacillati</taxon>
        <taxon>Actinomycetota</taxon>
        <taxon>Actinomycetes</taxon>
        <taxon>Micromonosporales</taxon>
        <taxon>Micromonosporaceae</taxon>
        <taxon>Actinocatenispora</taxon>
    </lineage>
</organism>
<gene>
    <name evidence="2" type="ORF">Asera_11960</name>
</gene>
<dbReference type="GO" id="GO:0016787">
    <property type="term" value="F:hydrolase activity"/>
    <property type="evidence" value="ECO:0007669"/>
    <property type="project" value="UniProtKB-KW"/>
</dbReference>
<proteinExistence type="predicted"/>
<keyword evidence="3" id="KW-1185">Reference proteome</keyword>
<dbReference type="Gene3D" id="3.40.50.1110">
    <property type="entry name" value="SGNH hydrolase"/>
    <property type="match status" value="1"/>
</dbReference>
<dbReference type="InterPro" id="IPR036514">
    <property type="entry name" value="SGNH_hydro_sf"/>
</dbReference>
<dbReference type="InterPro" id="IPR013830">
    <property type="entry name" value="SGNH_hydro"/>
</dbReference>
<dbReference type="CDD" id="cd01832">
    <property type="entry name" value="SGNH_hydrolase_like_1"/>
    <property type="match status" value="1"/>
</dbReference>
<feature type="domain" description="SGNH hydrolase-type esterase" evidence="1">
    <location>
        <begin position="10"/>
        <end position="183"/>
    </location>
</feature>
<keyword evidence="2" id="KW-0378">Hydrolase</keyword>
<evidence type="ECO:0000259" key="1">
    <source>
        <dbReference type="Pfam" id="PF13472"/>
    </source>
</evidence>
<protein>
    <submittedName>
        <fullName evidence="2">SGNH hydrolase</fullName>
    </submittedName>
</protein>
<dbReference type="AlphaFoldDB" id="A0A810KYI8"/>
<name>A0A810KYI8_9ACTN</name>
<dbReference type="RefSeq" id="WP_280529705.1">
    <property type="nucleotide sequence ID" value="NZ_AP023354.1"/>
</dbReference>
<sequence>MPRQFNSFVALGDSFTEGMVDPRPDGTFRGWADRVAEVLAAQNPDFRYANLAVRGRLFKGIVNEQVPLAIAMRPELVSFVAGGNDALRPGFDLPKISRRLDWVVGRLSDTGATVLLLTAADVTFLLPARRVIEERAEAYNDVIRQTAARHGAVLADLWRDRGFVDRRMWAPDRLHLSPVGHRRAAGRVLAALGVPVDETWCADLPPATARPWLRARSEDVRWAGRYFAPWVRRRLTGRSSGDGITAKRPALDRMVEATAEPLDDGATG</sequence>
<dbReference type="InterPro" id="IPR053140">
    <property type="entry name" value="GDSL_Rv0518-like"/>
</dbReference>
<dbReference type="KEGG" id="aser:Asera_11960"/>
<dbReference type="PANTHER" id="PTHR43784">
    <property type="entry name" value="GDSL-LIKE LIPASE/ACYLHYDROLASE, PUTATIVE (AFU_ORTHOLOGUE AFUA_2G00820)-RELATED"/>
    <property type="match status" value="1"/>
</dbReference>
<evidence type="ECO:0000313" key="2">
    <source>
        <dbReference type="EMBL" id="BCJ27088.1"/>
    </source>
</evidence>
<dbReference type="Proteomes" id="UP000680750">
    <property type="component" value="Chromosome"/>
</dbReference>
<dbReference type="SUPFAM" id="SSF52266">
    <property type="entry name" value="SGNH hydrolase"/>
    <property type="match status" value="1"/>
</dbReference>